<evidence type="ECO:0000313" key="2">
    <source>
        <dbReference type="Proteomes" id="UP001164746"/>
    </source>
</evidence>
<proteinExistence type="predicted"/>
<reference evidence="1" key="1">
    <citation type="submission" date="2022-11" db="EMBL/GenBank/DDBJ databases">
        <title>Centuries of genome instability and evolution in soft-shell clam transmissible cancer (bioRxiv).</title>
        <authorList>
            <person name="Hart S.F.M."/>
            <person name="Yonemitsu M.A."/>
            <person name="Giersch R.M."/>
            <person name="Beal B.F."/>
            <person name="Arriagada G."/>
            <person name="Davis B.W."/>
            <person name="Ostrander E.A."/>
            <person name="Goff S.P."/>
            <person name="Metzger M.J."/>
        </authorList>
    </citation>
    <scope>NUCLEOTIDE SEQUENCE</scope>
    <source>
        <strain evidence="1">MELC-2E11</strain>
        <tissue evidence="1">Siphon/mantle</tissue>
    </source>
</reference>
<dbReference type="EMBL" id="CP111014">
    <property type="protein sequence ID" value="WAR01066.1"/>
    <property type="molecule type" value="Genomic_DNA"/>
</dbReference>
<organism evidence="1 2">
    <name type="scientific">Mya arenaria</name>
    <name type="common">Soft-shell clam</name>
    <dbReference type="NCBI Taxonomy" id="6604"/>
    <lineage>
        <taxon>Eukaryota</taxon>
        <taxon>Metazoa</taxon>
        <taxon>Spiralia</taxon>
        <taxon>Lophotrochozoa</taxon>
        <taxon>Mollusca</taxon>
        <taxon>Bivalvia</taxon>
        <taxon>Autobranchia</taxon>
        <taxon>Heteroconchia</taxon>
        <taxon>Euheterodonta</taxon>
        <taxon>Imparidentia</taxon>
        <taxon>Neoheterodontei</taxon>
        <taxon>Myida</taxon>
        <taxon>Myoidea</taxon>
        <taxon>Myidae</taxon>
        <taxon>Mya</taxon>
    </lineage>
</organism>
<protein>
    <submittedName>
        <fullName evidence="1">Uncharacterized protein</fullName>
    </submittedName>
</protein>
<sequence length="198" mass="22470">MIFDIAGGKIPSWASLGCHHCNWARGPQHTYTTLLFFTTHADHDGVAFEEAPGFSFPNIATCGADSSIQNTDGLTAEDTLRKERPDGWEENLHWFNKFRPGLWCALNCENPDRKLVESLLKNWCRVTTVKNGKVTTMKVLVENDIKKRDLLQLIEKYENTNELALATTAGMGFIVRMWLKQGTCRWHLNKCKRGAQIS</sequence>
<keyword evidence="2" id="KW-1185">Reference proteome</keyword>
<name>A0ABY7DXN7_MYAAR</name>
<gene>
    <name evidence="1" type="ORF">MAR_025438</name>
</gene>
<dbReference type="Proteomes" id="UP001164746">
    <property type="component" value="Chromosome 3"/>
</dbReference>
<evidence type="ECO:0000313" key="1">
    <source>
        <dbReference type="EMBL" id="WAR01066.1"/>
    </source>
</evidence>
<accession>A0ABY7DXN7</accession>